<accession>M7XDV1</accession>
<keyword evidence="2" id="KW-1185">Reference proteome</keyword>
<dbReference type="InParanoid" id="M7XDV1"/>
<comment type="caution">
    <text evidence="1">The sequence shown here is derived from an EMBL/GenBank/DDBJ whole genome shotgun (WGS) entry which is preliminary data.</text>
</comment>
<evidence type="ECO:0000313" key="2">
    <source>
        <dbReference type="Proteomes" id="UP000010953"/>
    </source>
</evidence>
<proteinExistence type="predicted"/>
<name>M7XDV1_9BACT</name>
<sequence length="53" mass="6325">MVDFSFGKKLFSRHRFGFLWQMEIFFFGKKDSRTKKQDYASIAYYRSLGSTIG</sequence>
<organism evidence="1 2">
    <name type="scientific">Mariniradius saccharolyticus AK6</name>
    <dbReference type="NCBI Taxonomy" id="1239962"/>
    <lineage>
        <taxon>Bacteria</taxon>
        <taxon>Pseudomonadati</taxon>
        <taxon>Bacteroidota</taxon>
        <taxon>Cytophagia</taxon>
        <taxon>Cytophagales</taxon>
        <taxon>Cyclobacteriaceae</taxon>
        <taxon>Mariniradius</taxon>
    </lineage>
</organism>
<evidence type="ECO:0000313" key="1">
    <source>
        <dbReference type="EMBL" id="EMS33064.1"/>
    </source>
</evidence>
<dbReference type="AlphaFoldDB" id="M7XDV1"/>
<dbReference type="EMBL" id="AMZY02000010">
    <property type="protein sequence ID" value="EMS33064.1"/>
    <property type="molecule type" value="Genomic_DNA"/>
</dbReference>
<dbReference type="Proteomes" id="UP000010953">
    <property type="component" value="Unassembled WGS sequence"/>
</dbReference>
<protein>
    <submittedName>
        <fullName evidence="1">Uncharacterized protein</fullName>
    </submittedName>
</protein>
<dbReference type="STRING" id="1239962.C943_00341"/>
<reference evidence="1" key="1">
    <citation type="submission" date="2013-01" db="EMBL/GenBank/DDBJ databases">
        <title>Genome assembly of Mariniradius saccharolyticus AK6.</title>
        <authorList>
            <person name="Vaidya B."/>
            <person name="Khatri I."/>
            <person name="Tanuku N.R.S."/>
            <person name="Subramanian S."/>
            <person name="Pinnaka A."/>
        </authorList>
    </citation>
    <scope>NUCLEOTIDE SEQUENCE [LARGE SCALE GENOMIC DNA]</scope>
    <source>
        <strain evidence="1">AK6</strain>
    </source>
</reference>
<gene>
    <name evidence="1" type="ORF">C943_00341</name>
</gene>